<keyword evidence="3" id="KW-0812">Transmembrane</keyword>
<dbReference type="FunFam" id="3.90.550.10:FF:000029">
    <property type="entry name" value="Polypeptide N-acetylgalactosaminyltransferase"/>
    <property type="match status" value="1"/>
</dbReference>
<evidence type="ECO:0000256" key="3">
    <source>
        <dbReference type="ARBA" id="ARBA00022692"/>
    </source>
</evidence>
<dbReference type="Proteomes" id="UP000747542">
    <property type="component" value="Unassembled WGS sequence"/>
</dbReference>
<comment type="caution">
    <text evidence="11">The sequence shown here is derived from an EMBL/GenBank/DDBJ whole genome shotgun (WGS) entry which is preliminary data.</text>
</comment>
<keyword evidence="7" id="KW-1015">Disulfide bond</keyword>
<evidence type="ECO:0000259" key="10">
    <source>
        <dbReference type="Pfam" id="PF00535"/>
    </source>
</evidence>
<keyword evidence="6" id="KW-0472">Membrane</keyword>
<keyword evidence="5" id="KW-1133">Transmembrane helix</keyword>
<reference evidence="11" key="1">
    <citation type="journal article" date="2021" name="Sci. Adv.">
        <title>The American lobster genome reveals insights on longevity, neural, and immune adaptations.</title>
        <authorList>
            <person name="Polinski J.M."/>
            <person name="Zimin A.V."/>
            <person name="Clark K.F."/>
            <person name="Kohn A.B."/>
            <person name="Sadowski N."/>
            <person name="Timp W."/>
            <person name="Ptitsyn A."/>
            <person name="Khanna P."/>
            <person name="Romanova D.Y."/>
            <person name="Williams P."/>
            <person name="Greenwood S.J."/>
            <person name="Moroz L.L."/>
            <person name="Walt D.R."/>
            <person name="Bodnar A.G."/>
        </authorList>
    </citation>
    <scope>NUCLEOTIDE SEQUENCE</scope>
    <source>
        <strain evidence="11">GMGI-L3</strain>
    </source>
</reference>
<dbReference type="GO" id="GO:0004653">
    <property type="term" value="F:polypeptide N-acetylgalactosaminyltransferase activity"/>
    <property type="evidence" value="ECO:0007669"/>
    <property type="project" value="TreeGrafter"/>
</dbReference>
<feature type="domain" description="Glycosyltransferase 2-like" evidence="10">
    <location>
        <begin position="97"/>
        <end position="281"/>
    </location>
</feature>
<keyword evidence="8" id="KW-0325">Glycoprotein</keyword>
<dbReference type="EMBL" id="JAHLQT010026473">
    <property type="protein sequence ID" value="KAG7163300.1"/>
    <property type="molecule type" value="Genomic_DNA"/>
</dbReference>
<dbReference type="Pfam" id="PF00535">
    <property type="entry name" value="Glycos_transf_2"/>
    <property type="match status" value="1"/>
</dbReference>
<dbReference type="PANTHER" id="PTHR11675">
    <property type="entry name" value="N-ACETYLGALACTOSAMINYLTRANSFERASE"/>
    <property type="match status" value="1"/>
</dbReference>
<sequence>MLQIFSDTGIVEGELQPLVNWHNNTQEVLDAAREGPGEQGRPHYLGPGLEKKRDDLYYTNGFNALLSDDIALDRSLKDIRHPKCKTKLYSAKLPTVSIVIPFFEEHWTTLLRTVVSVVKHSPRHLLKEIILVDDGSTIKDFLKDPLDNWLKEHVPIAKVIRLPSRVGLIVARQEGAKAATADTIVVLDSHCEVMVNWLPPLLDPIVVNYRTAVCPLIDVINKDTFAYSPQDNGARGAFDWRLYYKRLPLTDKDNNLLPEPFENPIMNGGLFAISRKFFWELGGYDPGLAIWGGEQYDLSFKIWQCGGRMLDAPCSRVGHVFRGAPKGRPSVKGDFLSKNYKRVAVVWMDEYAEALYRRNPHLREVDAGDVSRELEIRERLQCKSFKWYLENVAPDLVKRYPPVEPPDYANGTIKSVASPTLCLDNGSKEYGPIIIHTLKMAVCDNNKVEQKWIFSFTNTKLIQDQYPHFPKSRDTL</sequence>
<gene>
    <name evidence="11" type="primary">gly-10-L</name>
    <name evidence="11" type="ORF">Hamer_G004421</name>
</gene>
<dbReference type="Gene3D" id="3.90.550.10">
    <property type="entry name" value="Spore Coat Polysaccharide Biosynthesis Protein SpsA, Chain A"/>
    <property type="match status" value="1"/>
</dbReference>
<dbReference type="PROSITE" id="PS50231">
    <property type="entry name" value="RICIN_B_LECTIN"/>
    <property type="match status" value="1"/>
</dbReference>
<dbReference type="SUPFAM" id="SSF53448">
    <property type="entry name" value="Nucleotide-diphospho-sugar transferases"/>
    <property type="match status" value="1"/>
</dbReference>
<accession>A0A8J5JXP9</accession>
<protein>
    <submittedName>
        <fullName evidence="11">Polypeptide N-acetylgalactosaminyltransferase 10-like</fullName>
    </submittedName>
</protein>
<dbReference type="GO" id="GO:0006493">
    <property type="term" value="P:protein O-linked glycosylation"/>
    <property type="evidence" value="ECO:0007669"/>
    <property type="project" value="TreeGrafter"/>
</dbReference>
<evidence type="ECO:0000256" key="9">
    <source>
        <dbReference type="ARBA" id="ARBA00037847"/>
    </source>
</evidence>
<evidence type="ECO:0000256" key="6">
    <source>
        <dbReference type="ARBA" id="ARBA00023136"/>
    </source>
</evidence>
<dbReference type="InterPro" id="IPR001173">
    <property type="entry name" value="Glyco_trans_2-like"/>
</dbReference>
<dbReference type="InterPro" id="IPR029044">
    <property type="entry name" value="Nucleotide-diphossugar_trans"/>
</dbReference>
<evidence type="ECO:0000256" key="2">
    <source>
        <dbReference type="ARBA" id="ARBA00005680"/>
    </source>
</evidence>
<dbReference type="GO" id="GO:0016020">
    <property type="term" value="C:membrane"/>
    <property type="evidence" value="ECO:0007669"/>
    <property type="project" value="UniProtKB-SubCell"/>
</dbReference>
<dbReference type="AlphaFoldDB" id="A0A8J5JXP9"/>
<dbReference type="GO" id="GO:0005794">
    <property type="term" value="C:Golgi apparatus"/>
    <property type="evidence" value="ECO:0007669"/>
    <property type="project" value="TreeGrafter"/>
</dbReference>
<keyword evidence="12" id="KW-1185">Reference proteome</keyword>
<evidence type="ECO:0000313" key="11">
    <source>
        <dbReference type="EMBL" id="KAG7163300.1"/>
    </source>
</evidence>
<evidence type="ECO:0000313" key="12">
    <source>
        <dbReference type="Proteomes" id="UP000747542"/>
    </source>
</evidence>
<evidence type="ECO:0000256" key="4">
    <source>
        <dbReference type="ARBA" id="ARBA00022968"/>
    </source>
</evidence>
<comment type="similarity">
    <text evidence="2">Belongs to the glycosyltransferase 2 family. GalNAc-T subfamily.</text>
</comment>
<dbReference type="InterPro" id="IPR045885">
    <property type="entry name" value="GalNAc-T"/>
</dbReference>
<evidence type="ECO:0000256" key="7">
    <source>
        <dbReference type="ARBA" id="ARBA00023157"/>
    </source>
</evidence>
<dbReference type="CDD" id="cd02510">
    <property type="entry name" value="pp-GalNAc-T"/>
    <property type="match status" value="1"/>
</dbReference>
<keyword evidence="4" id="KW-0735">Signal-anchor</keyword>
<evidence type="ECO:0000256" key="8">
    <source>
        <dbReference type="ARBA" id="ARBA00023180"/>
    </source>
</evidence>
<evidence type="ECO:0000256" key="5">
    <source>
        <dbReference type="ARBA" id="ARBA00022989"/>
    </source>
</evidence>
<name>A0A8J5JXP9_HOMAM</name>
<organism evidence="11 12">
    <name type="scientific">Homarus americanus</name>
    <name type="common">American lobster</name>
    <dbReference type="NCBI Taxonomy" id="6706"/>
    <lineage>
        <taxon>Eukaryota</taxon>
        <taxon>Metazoa</taxon>
        <taxon>Ecdysozoa</taxon>
        <taxon>Arthropoda</taxon>
        <taxon>Crustacea</taxon>
        <taxon>Multicrustacea</taxon>
        <taxon>Malacostraca</taxon>
        <taxon>Eumalacostraca</taxon>
        <taxon>Eucarida</taxon>
        <taxon>Decapoda</taxon>
        <taxon>Pleocyemata</taxon>
        <taxon>Astacidea</taxon>
        <taxon>Nephropoidea</taxon>
        <taxon>Nephropidae</taxon>
        <taxon>Homarus</taxon>
    </lineage>
</organism>
<comment type="subcellular location">
    <subcellularLocation>
        <location evidence="9">Endomembrane system</location>
        <topology evidence="9">Single-pass membrane protein</topology>
    </subcellularLocation>
    <subcellularLocation>
        <location evidence="1">Membrane</location>
        <topology evidence="1">Single-pass type II membrane protein</topology>
    </subcellularLocation>
</comment>
<proteinExistence type="inferred from homology"/>
<evidence type="ECO:0000256" key="1">
    <source>
        <dbReference type="ARBA" id="ARBA00004606"/>
    </source>
</evidence>
<dbReference type="PANTHER" id="PTHR11675:SF134">
    <property type="entry name" value="N-ACETYLGALACTOSAMINYLTRANSFERASE 4-RELATED"/>
    <property type="match status" value="1"/>
</dbReference>